<dbReference type="PANTHER" id="PTHR31876:SF26">
    <property type="entry name" value="PROTEIN LIKE COV 2"/>
    <property type="match status" value="1"/>
</dbReference>
<name>A0A1F6V9C3_9PROT</name>
<dbReference type="AlphaFoldDB" id="A0A1F6V9C3"/>
<sequence length="212" mass="23377">MPALRRYLAAGLLIWVPLGVTILIIKFLVDVMDQTLLLLPVAVRPETLLGHRIPGLGVVFTIVVVLVSGMIVTNLFGRQLLLWGEQLLNRIPLVRTIYTSAKKITETIFSGSGKSFRKVVMVEYPRREMWTLAFMTGDGIGEVEAHTGESMVHVFIPTTPNPTSGFVLMVPRKDVIELSMSTDDGLRMILSAGVVSPENKKIALPDAETIRP</sequence>
<organism evidence="2 3">
    <name type="scientific">Candidatus Muproteobacteria bacterium RBG_16_60_9</name>
    <dbReference type="NCBI Taxonomy" id="1817755"/>
    <lineage>
        <taxon>Bacteria</taxon>
        <taxon>Pseudomonadati</taxon>
        <taxon>Pseudomonadota</taxon>
        <taxon>Candidatus Muproteobacteria</taxon>
    </lineage>
</organism>
<feature type="transmembrane region" description="Helical" evidence="1">
    <location>
        <begin position="53"/>
        <end position="76"/>
    </location>
</feature>
<dbReference type="Pfam" id="PF04367">
    <property type="entry name" value="DUF502"/>
    <property type="match status" value="1"/>
</dbReference>
<evidence type="ECO:0008006" key="4">
    <source>
        <dbReference type="Google" id="ProtNLM"/>
    </source>
</evidence>
<accession>A0A1F6V9C3</accession>
<comment type="caution">
    <text evidence="2">The sequence shown here is derived from an EMBL/GenBank/DDBJ whole genome shotgun (WGS) entry which is preliminary data.</text>
</comment>
<feature type="transmembrane region" description="Helical" evidence="1">
    <location>
        <begin position="7"/>
        <end position="29"/>
    </location>
</feature>
<gene>
    <name evidence="2" type="ORF">A2W18_05860</name>
</gene>
<dbReference type="Proteomes" id="UP000179076">
    <property type="component" value="Unassembled WGS sequence"/>
</dbReference>
<keyword evidence="1" id="KW-1133">Transmembrane helix</keyword>
<dbReference type="EMBL" id="MFSP01000091">
    <property type="protein sequence ID" value="OGI66218.1"/>
    <property type="molecule type" value="Genomic_DNA"/>
</dbReference>
<evidence type="ECO:0000256" key="1">
    <source>
        <dbReference type="SAM" id="Phobius"/>
    </source>
</evidence>
<evidence type="ECO:0000313" key="3">
    <source>
        <dbReference type="Proteomes" id="UP000179076"/>
    </source>
</evidence>
<protein>
    <recommendedName>
        <fullName evidence="4">DUF502 domain-containing protein</fullName>
    </recommendedName>
</protein>
<reference evidence="2 3" key="1">
    <citation type="journal article" date="2016" name="Nat. Commun.">
        <title>Thousands of microbial genomes shed light on interconnected biogeochemical processes in an aquifer system.</title>
        <authorList>
            <person name="Anantharaman K."/>
            <person name="Brown C.T."/>
            <person name="Hug L.A."/>
            <person name="Sharon I."/>
            <person name="Castelle C.J."/>
            <person name="Probst A.J."/>
            <person name="Thomas B.C."/>
            <person name="Singh A."/>
            <person name="Wilkins M.J."/>
            <person name="Karaoz U."/>
            <person name="Brodie E.L."/>
            <person name="Williams K.H."/>
            <person name="Hubbard S.S."/>
            <person name="Banfield J.F."/>
        </authorList>
    </citation>
    <scope>NUCLEOTIDE SEQUENCE [LARGE SCALE GENOMIC DNA]</scope>
</reference>
<dbReference type="InterPro" id="IPR007462">
    <property type="entry name" value="COV1-like"/>
</dbReference>
<proteinExistence type="predicted"/>
<keyword evidence="1" id="KW-0472">Membrane</keyword>
<dbReference type="PANTHER" id="PTHR31876">
    <property type="entry name" value="COV-LIKE PROTEIN 1"/>
    <property type="match status" value="1"/>
</dbReference>
<keyword evidence="1" id="KW-0812">Transmembrane</keyword>
<evidence type="ECO:0000313" key="2">
    <source>
        <dbReference type="EMBL" id="OGI66218.1"/>
    </source>
</evidence>